<dbReference type="AlphaFoldDB" id="Q144A0"/>
<protein>
    <submittedName>
        <fullName evidence="2">Uncharacterized protein</fullName>
    </submittedName>
</protein>
<dbReference type="PATRIC" id="fig|266265.5.peg.822"/>
<evidence type="ECO:0000313" key="3">
    <source>
        <dbReference type="Proteomes" id="UP000001817"/>
    </source>
</evidence>
<reference evidence="2 3" key="1">
    <citation type="journal article" date="2006" name="Proc. Natl. Acad. Sci. U.S.A.">
        <title>Burkholderia xenovorans LB400 harbors a multi-replicon, 9.73-Mbp genome shaped for versatility.</title>
        <authorList>
            <person name="Chain P.S."/>
            <person name="Denef V.J."/>
            <person name="Konstantinidis K.T."/>
            <person name="Vergez L.M."/>
            <person name="Agullo L."/>
            <person name="Reyes V.L."/>
            <person name="Hauser L."/>
            <person name="Cordova M."/>
            <person name="Gomez L."/>
            <person name="Gonzalez M."/>
            <person name="Land M."/>
            <person name="Lao V."/>
            <person name="Larimer F."/>
            <person name="LiPuma J.J."/>
            <person name="Mahenthiralingam E."/>
            <person name="Malfatti S.A."/>
            <person name="Marx C.J."/>
            <person name="Parnell J.J."/>
            <person name="Ramette A."/>
            <person name="Richardson P."/>
            <person name="Seeger M."/>
            <person name="Smith D."/>
            <person name="Spilker T."/>
            <person name="Sul W.J."/>
            <person name="Tsoi T.V."/>
            <person name="Ulrich L.E."/>
            <person name="Zhulin I.B."/>
            <person name="Tiedje J.M."/>
        </authorList>
    </citation>
    <scope>NUCLEOTIDE SEQUENCE [LARGE SCALE GENOMIC DNA]</scope>
    <source>
        <strain evidence="2 3">LB400</strain>
    </source>
</reference>
<dbReference type="eggNOG" id="ENOG503371J">
    <property type="taxonomic scope" value="Bacteria"/>
</dbReference>
<keyword evidence="1" id="KW-1133">Transmembrane helix</keyword>
<feature type="transmembrane region" description="Helical" evidence="1">
    <location>
        <begin position="56"/>
        <end position="77"/>
    </location>
</feature>
<organism evidence="2 3">
    <name type="scientific">Paraburkholderia xenovorans (strain LB400)</name>
    <dbReference type="NCBI Taxonomy" id="266265"/>
    <lineage>
        <taxon>Bacteria</taxon>
        <taxon>Pseudomonadati</taxon>
        <taxon>Pseudomonadota</taxon>
        <taxon>Betaproteobacteria</taxon>
        <taxon>Burkholderiales</taxon>
        <taxon>Burkholderiaceae</taxon>
        <taxon>Paraburkholderia</taxon>
    </lineage>
</organism>
<dbReference type="Proteomes" id="UP000001817">
    <property type="component" value="Chromosome 1"/>
</dbReference>
<gene>
    <name evidence="2" type="ORF">Bxe_A3649</name>
</gene>
<dbReference type="EMBL" id="CP000270">
    <property type="protein sequence ID" value="ABE29339.1"/>
    <property type="molecule type" value="Genomic_DNA"/>
</dbReference>
<keyword evidence="1" id="KW-0472">Membrane</keyword>
<keyword evidence="3" id="KW-1185">Reference proteome</keyword>
<feature type="transmembrane region" description="Helical" evidence="1">
    <location>
        <begin position="12"/>
        <end position="30"/>
    </location>
</feature>
<keyword evidence="1" id="KW-0812">Transmembrane</keyword>
<sequence length="242" mass="28040">MIRTSLRPSVETALFVTSVVVAIFLMFRSGTEPVISCLQGSWLEPVLLSLHDANSIVFNLAVGYIVSVFFWIIIVYVPQRRQRAIIRSNLLRGYMDFREGTISVFLFACQGSYESSLPGELLDHRRFKEFFGGNNSANWSAVLNELGRREDYLSDLLMEMQIFADEVAYALDHVDVNDPNVHAFFKRLKEQIYRLKNRSQPAYDSYEFEKSLGRFMWEVHSRWSFASGQHENDIIEDMIRAL</sequence>
<proteinExistence type="predicted"/>
<evidence type="ECO:0000313" key="2">
    <source>
        <dbReference type="EMBL" id="ABE29339.1"/>
    </source>
</evidence>
<accession>Q144A0</accession>
<evidence type="ECO:0000256" key="1">
    <source>
        <dbReference type="SAM" id="Phobius"/>
    </source>
</evidence>
<dbReference type="KEGG" id="bxe:Bxe_A3649"/>
<name>Q144A0_PARXL</name>